<evidence type="ECO:0000313" key="4">
    <source>
        <dbReference type="Proteomes" id="UP000272942"/>
    </source>
</evidence>
<keyword evidence="4" id="KW-1185">Reference proteome</keyword>
<name>A0A183BB07_9TREM</name>
<dbReference type="AlphaFoldDB" id="A0A183BB07"/>
<protein>
    <submittedName>
        <fullName evidence="5">SH3 domain protein</fullName>
    </submittedName>
</protein>
<dbReference type="Proteomes" id="UP000272942">
    <property type="component" value="Unassembled WGS sequence"/>
</dbReference>
<dbReference type="EMBL" id="UZAN01064125">
    <property type="protein sequence ID" value="VDP93663.1"/>
    <property type="molecule type" value="Genomic_DNA"/>
</dbReference>
<evidence type="ECO:0000256" key="2">
    <source>
        <dbReference type="ARBA" id="ARBA00023054"/>
    </source>
</evidence>
<dbReference type="WBParaSite" id="ECPE_0001643501-mRNA-1">
    <property type="protein sequence ID" value="ECPE_0001643501-mRNA-1"/>
    <property type="gene ID" value="ECPE_0001643501"/>
</dbReference>
<sequence length="164" mass="18772">MGDECFEDNLPPEKRQECELDVLNQTASQINDLENKLLVSCTCHFFHPNNSMKVARLNYQETLTANTNQLKALSNRLGKCVQRSRPYYELCESQAERLAQIQRAAKRYTTAIASLNLAREELAKLEATIAGCRDTSGLEDMNETIFRVSFYRQLCFPTYGIFIC</sequence>
<dbReference type="OrthoDB" id="446789at2759"/>
<dbReference type="InterPro" id="IPR007940">
    <property type="entry name" value="SH3BP5"/>
</dbReference>
<dbReference type="GO" id="GO:0035556">
    <property type="term" value="P:intracellular signal transduction"/>
    <property type="evidence" value="ECO:0007669"/>
    <property type="project" value="InterPro"/>
</dbReference>
<gene>
    <name evidence="3" type="ORF">ECPE_LOCUS16391</name>
</gene>
<keyword evidence="2" id="KW-0175">Coiled coil</keyword>
<proteinExistence type="inferred from homology"/>
<comment type="similarity">
    <text evidence="1">Belongs to the SH3BP5 family.</text>
</comment>
<accession>A0A183BB07</accession>
<organism evidence="5">
    <name type="scientific">Echinostoma caproni</name>
    <dbReference type="NCBI Taxonomy" id="27848"/>
    <lineage>
        <taxon>Eukaryota</taxon>
        <taxon>Metazoa</taxon>
        <taxon>Spiralia</taxon>
        <taxon>Lophotrochozoa</taxon>
        <taxon>Platyhelminthes</taxon>
        <taxon>Trematoda</taxon>
        <taxon>Digenea</taxon>
        <taxon>Plagiorchiida</taxon>
        <taxon>Echinostomata</taxon>
        <taxon>Echinostomatoidea</taxon>
        <taxon>Echinostomatidae</taxon>
        <taxon>Echinostoma</taxon>
    </lineage>
</organism>
<evidence type="ECO:0000313" key="3">
    <source>
        <dbReference type="EMBL" id="VDP93663.1"/>
    </source>
</evidence>
<reference evidence="3 4" key="2">
    <citation type="submission" date="2018-11" db="EMBL/GenBank/DDBJ databases">
        <authorList>
            <consortium name="Pathogen Informatics"/>
        </authorList>
    </citation>
    <scope>NUCLEOTIDE SEQUENCE [LARGE SCALE GENOMIC DNA]</scope>
    <source>
        <strain evidence="3 4">Egypt</strain>
    </source>
</reference>
<reference evidence="5" key="1">
    <citation type="submission" date="2016-06" db="UniProtKB">
        <authorList>
            <consortium name="WormBaseParasite"/>
        </authorList>
    </citation>
    <scope>IDENTIFICATION</scope>
</reference>
<dbReference type="Pfam" id="PF05276">
    <property type="entry name" value="SH3BP5"/>
    <property type="match status" value="1"/>
</dbReference>
<evidence type="ECO:0000256" key="1">
    <source>
        <dbReference type="ARBA" id="ARBA00007796"/>
    </source>
</evidence>
<evidence type="ECO:0000313" key="5">
    <source>
        <dbReference type="WBParaSite" id="ECPE_0001643501-mRNA-1"/>
    </source>
</evidence>